<sequence>MKLSCVLLLALAAVAVADSSEYYQSDYSQEYSQEPSNYYSSRRGRPASRGIFGKLKNLLGLGATRRQFTGPTGTGTGFTGVGATGGQFIAQPATGGGVPLLPILLGGLGLAALAALIGGLFLATQLNNSGRGLDTDEWEVDHSVWMDQLHKDFEDSWKTQ</sequence>
<name>A0A6A4VLE2_AMPAM</name>
<keyword evidence="1" id="KW-0472">Membrane</keyword>
<evidence type="ECO:0000313" key="4">
    <source>
        <dbReference type="Proteomes" id="UP000440578"/>
    </source>
</evidence>
<proteinExistence type="predicted"/>
<organism evidence="3 4">
    <name type="scientific">Amphibalanus amphitrite</name>
    <name type="common">Striped barnacle</name>
    <name type="synonym">Balanus amphitrite</name>
    <dbReference type="NCBI Taxonomy" id="1232801"/>
    <lineage>
        <taxon>Eukaryota</taxon>
        <taxon>Metazoa</taxon>
        <taxon>Ecdysozoa</taxon>
        <taxon>Arthropoda</taxon>
        <taxon>Crustacea</taxon>
        <taxon>Multicrustacea</taxon>
        <taxon>Cirripedia</taxon>
        <taxon>Thoracica</taxon>
        <taxon>Thoracicalcarea</taxon>
        <taxon>Balanomorpha</taxon>
        <taxon>Balanoidea</taxon>
        <taxon>Balanidae</taxon>
        <taxon>Amphibalaninae</taxon>
        <taxon>Amphibalanus</taxon>
    </lineage>
</organism>
<comment type="caution">
    <text evidence="3">The sequence shown here is derived from an EMBL/GenBank/DDBJ whole genome shotgun (WGS) entry which is preliminary data.</text>
</comment>
<dbReference type="EMBL" id="VIIS01001976">
    <property type="protein sequence ID" value="KAF0290171.1"/>
    <property type="molecule type" value="Genomic_DNA"/>
</dbReference>
<keyword evidence="1" id="KW-0812">Transmembrane</keyword>
<evidence type="ECO:0000313" key="3">
    <source>
        <dbReference type="EMBL" id="KAF0290171.1"/>
    </source>
</evidence>
<dbReference type="AlphaFoldDB" id="A0A6A4VLE2"/>
<evidence type="ECO:0000256" key="1">
    <source>
        <dbReference type="SAM" id="Phobius"/>
    </source>
</evidence>
<reference evidence="3 4" key="1">
    <citation type="submission" date="2019-07" db="EMBL/GenBank/DDBJ databases">
        <title>Draft genome assembly of a fouling barnacle, Amphibalanus amphitrite (Darwin, 1854): The first reference genome for Thecostraca.</title>
        <authorList>
            <person name="Kim W."/>
        </authorList>
    </citation>
    <scope>NUCLEOTIDE SEQUENCE [LARGE SCALE GENOMIC DNA]</scope>
    <source>
        <strain evidence="3">SNU_AA5</strain>
        <tissue evidence="3">Soma without cirri and trophi</tissue>
    </source>
</reference>
<keyword evidence="1" id="KW-1133">Transmembrane helix</keyword>
<feature type="signal peptide" evidence="2">
    <location>
        <begin position="1"/>
        <end position="19"/>
    </location>
</feature>
<accession>A0A6A4VLE2</accession>
<evidence type="ECO:0000256" key="2">
    <source>
        <dbReference type="SAM" id="SignalP"/>
    </source>
</evidence>
<gene>
    <name evidence="3" type="ORF">FJT64_011611</name>
</gene>
<feature type="chain" id="PRO_5025479879" evidence="2">
    <location>
        <begin position="20"/>
        <end position="160"/>
    </location>
</feature>
<feature type="transmembrane region" description="Helical" evidence="1">
    <location>
        <begin position="100"/>
        <end position="123"/>
    </location>
</feature>
<protein>
    <submittedName>
        <fullName evidence="3">Uncharacterized protein</fullName>
    </submittedName>
</protein>
<keyword evidence="4" id="KW-1185">Reference proteome</keyword>
<keyword evidence="2" id="KW-0732">Signal</keyword>
<dbReference type="Proteomes" id="UP000440578">
    <property type="component" value="Unassembled WGS sequence"/>
</dbReference>